<dbReference type="InParanoid" id="A0A3Q7IFH0"/>
<keyword evidence="1" id="KW-1133">Transmembrane helix</keyword>
<evidence type="ECO:0000313" key="3">
    <source>
        <dbReference type="Proteomes" id="UP000004994"/>
    </source>
</evidence>
<keyword evidence="1" id="KW-0472">Membrane</keyword>
<evidence type="ECO:0000256" key="1">
    <source>
        <dbReference type="SAM" id="Phobius"/>
    </source>
</evidence>
<keyword evidence="1" id="KW-0812">Transmembrane</keyword>
<reference evidence="2" key="2">
    <citation type="submission" date="2019-01" db="UniProtKB">
        <authorList>
            <consortium name="EnsemblPlants"/>
        </authorList>
    </citation>
    <scope>IDENTIFICATION</scope>
    <source>
        <strain evidence="2">cv. Heinz 1706</strain>
    </source>
</reference>
<dbReference type="PaxDb" id="4081-Solyc10g045440.1.1"/>
<feature type="transmembrane region" description="Helical" evidence="1">
    <location>
        <begin position="12"/>
        <end position="32"/>
    </location>
</feature>
<organism evidence="2">
    <name type="scientific">Solanum lycopersicum</name>
    <name type="common">Tomato</name>
    <name type="synonym">Lycopersicon esculentum</name>
    <dbReference type="NCBI Taxonomy" id="4081"/>
    <lineage>
        <taxon>Eukaryota</taxon>
        <taxon>Viridiplantae</taxon>
        <taxon>Streptophyta</taxon>
        <taxon>Embryophyta</taxon>
        <taxon>Tracheophyta</taxon>
        <taxon>Spermatophyta</taxon>
        <taxon>Magnoliopsida</taxon>
        <taxon>eudicotyledons</taxon>
        <taxon>Gunneridae</taxon>
        <taxon>Pentapetalae</taxon>
        <taxon>asterids</taxon>
        <taxon>lamiids</taxon>
        <taxon>Solanales</taxon>
        <taxon>Solanaceae</taxon>
        <taxon>Solanoideae</taxon>
        <taxon>Solaneae</taxon>
        <taxon>Solanum</taxon>
        <taxon>Solanum subgen. Lycopersicon</taxon>
    </lineage>
</organism>
<protein>
    <submittedName>
        <fullName evidence="2">Uncharacterized protein</fullName>
    </submittedName>
</protein>
<name>A0A3Q7IFH0_SOLLC</name>
<evidence type="ECO:0000313" key="2">
    <source>
        <dbReference type="EnsemblPlants" id="Solyc10g045440.1.1.1"/>
    </source>
</evidence>
<proteinExistence type="predicted"/>
<dbReference type="Gramene" id="Solyc10g045440.1.1">
    <property type="protein sequence ID" value="Solyc10g045440.1.1.1"/>
    <property type="gene ID" value="Solyc10g045440.1"/>
</dbReference>
<sequence length="53" mass="6048">MSTNVWTDAGNVVNQVYDILNVMGMTMLLFLWEVKGAYFLMVPFCMTLVDILV</sequence>
<accession>A0A3Q7IFH0</accession>
<dbReference type="EnsemblPlants" id="Solyc10g045440.1.1">
    <property type="protein sequence ID" value="Solyc10g045440.1.1.1"/>
    <property type="gene ID" value="Solyc10g045440.1"/>
</dbReference>
<reference evidence="2" key="1">
    <citation type="journal article" date="2012" name="Nature">
        <title>The tomato genome sequence provides insights into fleshy fruit evolution.</title>
        <authorList>
            <consortium name="Tomato Genome Consortium"/>
        </authorList>
    </citation>
    <scope>NUCLEOTIDE SEQUENCE [LARGE SCALE GENOMIC DNA]</scope>
    <source>
        <strain evidence="2">cv. Heinz 1706</strain>
    </source>
</reference>
<keyword evidence="3" id="KW-1185">Reference proteome</keyword>
<dbReference type="AlphaFoldDB" id="A0A3Q7IFH0"/>
<dbReference type="Proteomes" id="UP000004994">
    <property type="component" value="Chromosome 10"/>
</dbReference>